<keyword evidence="6 8" id="KW-0560">Oxidoreductase</keyword>
<dbReference type="PANTHER" id="PTHR43098:SF3">
    <property type="entry name" value="L-ORNITHINE N(5)-MONOOXYGENASE-RELATED"/>
    <property type="match status" value="1"/>
</dbReference>
<comment type="cofactor">
    <cofactor evidence="1">
        <name>FAD</name>
        <dbReference type="ChEBI" id="CHEBI:57692"/>
    </cofactor>
</comment>
<protein>
    <submittedName>
        <fullName evidence="8">NAD(P)/FAD-dependent oxidoreductase</fullName>
        <ecNumber evidence="8">1.14.13.-</ecNumber>
    </submittedName>
</protein>
<evidence type="ECO:0000313" key="8">
    <source>
        <dbReference type="EMBL" id="WIM86225.1"/>
    </source>
</evidence>
<comment type="similarity">
    <text evidence="2">Belongs to the FAD-binding monooxygenase family.</text>
</comment>
<dbReference type="GO" id="GO:0016491">
    <property type="term" value="F:oxidoreductase activity"/>
    <property type="evidence" value="ECO:0007669"/>
    <property type="project" value="UniProtKB-KW"/>
</dbReference>
<dbReference type="InterPro" id="IPR036188">
    <property type="entry name" value="FAD/NAD-bd_sf"/>
</dbReference>
<keyword evidence="7" id="KW-0503">Monooxygenase</keyword>
<dbReference type="EC" id="1.14.13.-" evidence="8"/>
<evidence type="ECO:0000256" key="3">
    <source>
        <dbReference type="ARBA" id="ARBA00022630"/>
    </source>
</evidence>
<reference evidence="8 9" key="1">
    <citation type="journal article" date="2023" name="Microbiol. Resour. Announc.">
        <title>Complete Genome Sequence of Mycobacterium wuenschmanii, a novel Nontuberculous Mycobacterium Isolated from a captive population of Amazon Milk Frogs.</title>
        <authorList>
            <person name="Hicks J."/>
            <person name="Zeineldin M."/>
            <person name="Ward H."/>
            <person name="Wuenschmann A."/>
            <person name="Camp P."/>
            <person name="Farrell D."/>
            <person name="Lehman K."/>
            <person name="Thacker T."/>
            <person name="Cuthbert E."/>
        </authorList>
    </citation>
    <scope>NUCLEOTIDE SEQUENCE [LARGE SCALE GENOMIC DNA]</scope>
    <source>
        <strain evidence="8 9">Wuenschmanii</strain>
    </source>
</reference>
<dbReference type="InterPro" id="IPR020946">
    <property type="entry name" value="Flavin_mOase-like"/>
</dbReference>
<evidence type="ECO:0000256" key="1">
    <source>
        <dbReference type="ARBA" id="ARBA00001974"/>
    </source>
</evidence>
<organism evidence="8 9">
    <name type="scientific">Candidatus Mycobacterium wuenschmannii</name>
    <dbReference type="NCBI Taxonomy" id="3027808"/>
    <lineage>
        <taxon>Bacteria</taxon>
        <taxon>Bacillati</taxon>
        <taxon>Actinomycetota</taxon>
        <taxon>Actinomycetes</taxon>
        <taxon>Mycobacteriales</taxon>
        <taxon>Mycobacteriaceae</taxon>
        <taxon>Mycobacterium</taxon>
    </lineage>
</organism>
<dbReference type="PANTHER" id="PTHR43098">
    <property type="entry name" value="L-ORNITHINE N(5)-MONOOXYGENASE-RELATED"/>
    <property type="match status" value="1"/>
</dbReference>
<dbReference type="EMBL" id="CP126981">
    <property type="protein sequence ID" value="WIM86225.1"/>
    <property type="molecule type" value="Genomic_DNA"/>
</dbReference>
<dbReference type="Proteomes" id="UP001236585">
    <property type="component" value="Chromosome"/>
</dbReference>
<name>A0ABY8VRF1_9MYCO</name>
<sequence>MTTDAPLDAVVVGAGFAGLYALHKLRGQGLTVQVLEAAPDLGGTWYYNRYPGARCDVESVDYSYSFSEELQQEWDWTEKYATQAEILRYLNWVADRLDLRRDIAFEARVVSAVFDESAGRWTLTTTAGDVLTARFCVMATGSLSAALTPNFPGLAEFTGEIFHTAHWPHEPVDFTGKRVAVIGTGSSGIQSIPIIAEQAAQLYVFQRTANFSVPAGNRPLSADDLDEIKATYEQRRRLSWRSGGGSPHIPASRPTLEYEPQERRAAFEKRWQLGGVLYSKTFPDQLTDLAANDEARKFYEEKIRAVVDDPTLADLLIPTDHPIGTKRICTDSNYFQTFNRPNVCLVSVRATPIESVDATGIRTSKAHYDLDSIVFATGFDAMTGALAQIDVIGRGGAALRNDWAHGPRTYLGLGVDEFPNLFMISGPGAPAVLANMVLHAEAQVNWIARAIGYLDDHGYATIEPTADAVDGWAVELARRADESLFTKADSWYVGANVPGKPRVFMLFIGGFAAYNDICAEVADAGYKGFTLSKSGAGSAESDCDAE</sequence>
<evidence type="ECO:0000256" key="4">
    <source>
        <dbReference type="ARBA" id="ARBA00022827"/>
    </source>
</evidence>
<dbReference type="SUPFAM" id="SSF51905">
    <property type="entry name" value="FAD/NAD(P)-binding domain"/>
    <property type="match status" value="2"/>
</dbReference>
<dbReference type="Pfam" id="PF00743">
    <property type="entry name" value="FMO-like"/>
    <property type="match status" value="1"/>
</dbReference>
<evidence type="ECO:0000256" key="7">
    <source>
        <dbReference type="ARBA" id="ARBA00023033"/>
    </source>
</evidence>
<evidence type="ECO:0000256" key="2">
    <source>
        <dbReference type="ARBA" id="ARBA00010139"/>
    </source>
</evidence>
<evidence type="ECO:0000313" key="9">
    <source>
        <dbReference type="Proteomes" id="UP001236585"/>
    </source>
</evidence>
<dbReference type="InterPro" id="IPR050775">
    <property type="entry name" value="FAD-binding_Monooxygenases"/>
</dbReference>
<keyword evidence="5" id="KW-0521">NADP</keyword>
<keyword evidence="9" id="KW-1185">Reference proteome</keyword>
<keyword evidence="3" id="KW-0285">Flavoprotein</keyword>
<evidence type="ECO:0000256" key="5">
    <source>
        <dbReference type="ARBA" id="ARBA00022857"/>
    </source>
</evidence>
<accession>A0ABY8VRF1</accession>
<gene>
    <name evidence="8" type="ORF">PT015_15045</name>
</gene>
<dbReference type="Gene3D" id="3.50.50.60">
    <property type="entry name" value="FAD/NAD(P)-binding domain"/>
    <property type="match status" value="2"/>
</dbReference>
<keyword evidence="4" id="KW-0274">FAD</keyword>
<evidence type="ECO:0000256" key="6">
    <source>
        <dbReference type="ARBA" id="ARBA00023002"/>
    </source>
</evidence>
<dbReference type="PRINTS" id="PR00411">
    <property type="entry name" value="PNDRDTASEI"/>
</dbReference>
<proteinExistence type="inferred from homology"/>
<dbReference type="RefSeq" id="WP_285185456.1">
    <property type="nucleotide sequence ID" value="NZ_CP126981.1"/>
</dbReference>